<evidence type="ECO:0000256" key="3">
    <source>
        <dbReference type="ARBA" id="ARBA00022741"/>
    </source>
</evidence>
<dbReference type="Pfam" id="PF00001">
    <property type="entry name" value="7tm_1"/>
    <property type="match status" value="1"/>
</dbReference>
<dbReference type="Pfam" id="PF00488">
    <property type="entry name" value="MutS_V"/>
    <property type="match status" value="1"/>
</dbReference>
<feature type="transmembrane region" description="Helical" evidence="9">
    <location>
        <begin position="33"/>
        <end position="59"/>
    </location>
</feature>
<dbReference type="GO" id="GO:0006312">
    <property type="term" value="P:mitotic recombination"/>
    <property type="evidence" value="ECO:0007669"/>
    <property type="project" value="TreeGrafter"/>
</dbReference>
<evidence type="ECO:0000256" key="1">
    <source>
        <dbReference type="ARBA" id="ARBA00004370"/>
    </source>
</evidence>
<feature type="transmembrane region" description="Helical" evidence="9">
    <location>
        <begin position="113"/>
        <end position="132"/>
    </location>
</feature>
<evidence type="ECO:0000256" key="5">
    <source>
        <dbReference type="ARBA" id="ARBA00022989"/>
    </source>
</evidence>
<evidence type="ECO:0000256" key="6">
    <source>
        <dbReference type="ARBA" id="ARBA00023125"/>
    </source>
</evidence>
<keyword evidence="12" id="KW-1185">Reference proteome</keyword>
<keyword evidence="3" id="KW-0547">Nucleotide-binding</keyword>
<dbReference type="InterPro" id="IPR017452">
    <property type="entry name" value="GPCR_Rhodpsn_7TM"/>
</dbReference>
<organism evidence="11 12">
    <name type="scientific">Desmophyllum pertusum</name>
    <dbReference type="NCBI Taxonomy" id="174260"/>
    <lineage>
        <taxon>Eukaryota</taxon>
        <taxon>Metazoa</taxon>
        <taxon>Cnidaria</taxon>
        <taxon>Anthozoa</taxon>
        <taxon>Hexacorallia</taxon>
        <taxon>Scleractinia</taxon>
        <taxon>Caryophylliina</taxon>
        <taxon>Caryophylliidae</taxon>
        <taxon>Desmophyllum</taxon>
    </lineage>
</organism>
<reference evidence="11" key="1">
    <citation type="submission" date="2023-01" db="EMBL/GenBank/DDBJ databases">
        <title>Genome assembly of the deep-sea coral Lophelia pertusa.</title>
        <authorList>
            <person name="Herrera S."/>
            <person name="Cordes E."/>
        </authorList>
    </citation>
    <scope>NUCLEOTIDE SEQUENCE</scope>
    <source>
        <strain evidence="11">USNM1676648</strain>
        <tissue evidence="11">Polyp</tissue>
    </source>
</reference>
<dbReference type="PROSITE" id="PS50262">
    <property type="entry name" value="G_PROTEIN_RECEP_F1_2"/>
    <property type="match status" value="1"/>
</dbReference>
<keyword evidence="7 9" id="KW-0472">Membrane</keyword>
<sequence length="438" mass="48136">MNVTDPKQGSVIRICPMNKMVWKNEYRAEKVTFAMISIILNALSCPLTIVMNVLVIAAVKTRHRLRSNYNILLACLAGTDLLVGIACQPSFIAGQIYVIKGVSLNEYCQDYKATSFIFVIPVFASLFHLTLLSIERPVVKDCEAHIYIKQGRHPVLTSLLPDNEQFVPNNTHMNGNSNRCMIITGPNMGGKSSYIKQVALIAILAQVGSFVPAEEARVGVLDAVFTRMGGTDNIYKGQSTFMVELQETSEIIAQATPQSLVILDELGRGTSTHDGTAIAYATLHHFISHVSSLTLFVTHYPSLAELDSVFTNQVTNNHMAFMTSEEVQDQQSAKQCAEGGEVEEHQLSVPASVTFLYHLVNGAAARSYGLNVARLAGIPSEILEKAAAKSRELEKLIATRRSTKTGFQEIFSNSAVTDEVIKQLRMSLEKIAPQVNRE</sequence>
<dbReference type="InterPro" id="IPR000432">
    <property type="entry name" value="DNA_mismatch_repair_MutS_C"/>
</dbReference>
<dbReference type="SUPFAM" id="SSF81321">
    <property type="entry name" value="Family A G protein-coupled receptor-like"/>
    <property type="match status" value="1"/>
</dbReference>
<dbReference type="Proteomes" id="UP001163046">
    <property type="component" value="Unassembled WGS sequence"/>
</dbReference>
<dbReference type="PROSITE" id="PS00486">
    <property type="entry name" value="DNA_MISMATCH_REPAIR_2"/>
    <property type="match status" value="1"/>
</dbReference>
<comment type="subcellular location">
    <subcellularLocation>
        <location evidence="1">Membrane</location>
    </subcellularLocation>
</comment>
<name>A0A9W9ZMQ0_9CNID</name>
<dbReference type="GO" id="GO:0030983">
    <property type="term" value="F:mismatched DNA binding"/>
    <property type="evidence" value="ECO:0007669"/>
    <property type="project" value="InterPro"/>
</dbReference>
<evidence type="ECO:0000259" key="10">
    <source>
        <dbReference type="PROSITE" id="PS50262"/>
    </source>
</evidence>
<dbReference type="PANTHER" id="PTHR11361">
    <property type="entry name" value="DNA MISMATCH REPAIR PROTEIN MUTS FAMILY MEMBER"/>
    <property type="match status" value="1"/>
</dbReference>
<dbReference type="GO" id="GO:0140664">
    <property type="term" value="F:ATP-dependent DNA damage sensor activity"/>
    <property type="evidence" value="ECO:0007669"/>
    <property type="project" value="InterPro"/>
</dbReference>
<dbReference type="SMART" id="SM00534">
    <property type="entry name" value="MUTSac"/>
    <property type="match status" value="1"/>
</dbReference>
<keyword evidence="5 9" id="KW-1133">Transmembrane helix</keyword>
<dbReference type="SUPFAM" id="SSF52540">
    <property type="entry name" value="P-loop containing nucleoside triphosphate hydrolases"/>
    <property type="match status" value="1"/>
</dbReference>
<comment type="caution">
    <text evidence="11">The sequence shown here is derived from an EMBL/GenBank/DDBJ whole genome shotgun (WGS) entry which is preliminary data.</text>
</comment>
<dbReference type="GO" id="GO:0016020">
    <property type="term" value="C:membrane"/>
    <property type="evidence" value="ECO:0007669"/>
    <property type="project" value="UniProtKB-SubCell"/>
</dbReference>
<evidence type="ECO:0000256" key="2">
    <source>
        <dbReference type="ARBA" id="ARBA00022692"/>
    </source>
</evidence>
<evidence type="ECO:0000313" key="11">
    <source>
        <dbReference type="EMBL" id="KAJ7384511.1"/>
    </source>
</evidence>
<accession>A0A9W9ZMQ0</accession>
<dbReference type="Gene3D" id="1.20.1070.10">
    <property type="entry name" value="Rhodopsin 7-helix transmembrane proteins"/>
    <property type="match status" value="1"/>
</dbReference>
<keyword evidence="6" id="KW-0238">DNA-binding</keyword>
<proteinExistence type="predicted"/>
<feature type="domain" description="G-protein coupled receptors family 1 profile" evidence="10">
    <location>
        <begin position="51"/>
        <end position="136"/>
    </location>
</feature>
<dbReference type="InterPro" id="IPR027417">
    <property type="entry name" value="P-loop_NTPase"/>
</dbReference>
<dbReference type="InterPro" id="IPR000276">
    <property type="entry name" value="GPCR_Rhodpsn"/>
</dbReference>
<dbReference type="InterPro" id="IPR045076">
    <property type="entry name" value="MutS"/>
</dbReference>
<dbReference type="PANTHER" id="PTHR11361:SF122">
    <property type="entry name" value="DNA MISMATCH REPAIR PROTEIN MSH3"/>
    <property type="match status" value="1"/>
</dbReference>
<evidence type="ECO:0000256" key="7">
    <source>
        <dbReference type="ARBA" id="ARBA00023136"/>
    </source>
</evidence>
<protein>
    <submittedName>
        <fullName evidence="11">Mismatch repair protein msh3</fullName>
    </submittedName>
</protein>
<keyword evidence="4" id="KW-0067">ATP-binding</keyword>
<dbReference type="AlphaFoldDB" id="A0A9W9ZMQ0"/>
<dbReference type="PRINTS" id="PR00237">
    <property type="entry name" value="GPCRRHODOPSN"/>
</dbReference>
<feature type="transmembrane region" description="Helical" evidence="9">
    <location>
        <begin position="71"/>
        <end position="93"/>
    </location>
</feature>
<keyword evidence="2 9" id="KW-0812">Transmembrane</keyword>
<dbReference type="CDD" id="cd00637">
    <property type="entry name" value="7tm_classA_rhodopsin-like"/>
    <property type="match status" value="1"/>
</dbReference>
<dbReference type="GO" id="GO:0005524">
    <property type="term" value="F:ATP binding"/>
    <property type="evidence" value="ECO:0007669"/>
    <property type="project" value="UniProtKB-KW"/>
</dbReference>
<dbReference type="EMBL" id="MU825886">
    <property type="protein sequence ID" value="KAJ7384511.1"/>
    <property type="molecule type" value="Genomic_DNA"/>
</dbReference>
<dbReference type="Gene3D" id="3.40.50.300">
    <property type="entry name" value="P-loop containing nucleotide triphosphate hydrolases"/>
    <property type="match status" value="1"/>
</dbReference>
<dbReference type="GO" id="GO:0006298">
    <property type="term" value="P:mismatch repair"/>
    <property type="evidence" value="ECO:0007669"/>
    <property type="project" value="InterPro"/>
</dbReference>
<dbReference type="OrthoDB" id="121051at2759"/>
<keyword evidence="8" id="KW-0227">DNA damage</keyword>
<dbReference type="GO" id="GO:0004930">
    <property type="term" value="F:G protein-coupled receptor activity"/>
    <property type="evidence" value="ECO:0007669"/>
    <property type="project" value="InterPro"/>
</dbReference>
<evidence type="ECO:0000256" key="4">
    <source>
        <dbReference type="ARBA" id="ARBA00022840"/>
    </source>
</evidence>
<dbReference type="GO" id="GO:0005634">
    <property type="term" value="C:nucleus"/>
    <property type="evidence" value="ECO:0007669"/>
    <property type="project" value="TreeGrafter"/>
</dbReference>
<evidence type="ECO:0000256" key="8">
    <source>
        <dbReference type="ARBA" id="ARBA00023204"/>
    </source>
</evidence>
<evidence type="ECO:0000313" key="12">
    <source>
        <dbReference type="Proteomes" id="UP001163046"/>
    </source>
</evidence>
<keyword evidence="8" id="KW-0234">DNA repair</keyword>
<evidence type="ECO:0000256" key="9">
    <source>
        <dbReference type="SAM" id="Phobius"/>
    </source>
</evidence>
<gene>
    <name evidence="11" type="primary">MSH3_1</name>
    <name evidence="11" type="ORF">OS493_021140</name>
</gene>